<dbReference type="EnsemblMetazoa" id="CPIJ012933-RA">
    <property type="protein sequence ID" value="CPIJ012933-PA"/>
    <property type="gene ID" value="CPIJ012933"/>
</dbReference>
<name>B0X0P8_CULQU</name>
<dbReference type="InParanoid" id="B0X0P8"/>
<dbReference type="InterPro" id="IPR036181">
    <property type="entry name" value="MIT_dom_sf"/>
</dbReference>
<dbReference type="VEuPathDB" id="VectorBase:CPIJ012933"/>
<dbReference type="VEuPathDB" id="VectorBase:CQUJHB015277"/>
<accession>B0X0P8</accession>
<dbReference type="Proteomes" id="UP000002320">
    <property type="component" value="Unassembled WGS sequence"/>
</dbReference>
<evidence type="ECO:0000313" key="2">
    <source>
        <dbReference type="EMBL" id="EDS38290.1"/>
    </source>
</evidence>
<dbReference type="PANTHER" id="PTHR21222">
    <property type="entry name" value="MIT DOMAIN-CONTAINING PROTEIN 1"/>
    <property type="match status" value="1"/>
</dbReference>
<keyword evidence="4" id="KW-1185">Reference proteome</keyword>
<dbReference type="FunCoup" id="B0X0P8">
    <property type="interactions" value="1339"/>
</dbReference>
<organism>
    <name type="scientific">Culex quinquefasciatus</name>
    <name type="common">Southern house mosquito</name>
    <name type="synonym">Culex pungens</name>
    <dbReference type="NCBI Taxonomy" id="7176"/>
    <lineage>
        <taxon>Eukaryota</taxon>
        <taxon>Metazoa</taxon>
        <taxon>Ecdysozoa</taxon>
        <taxon>Arthropoda</taxon>
        <taxon>Hexapoda</taxon>
        <taxon>Insecta</taxon>
        <taxon>Pterygota</taxon>
        <taxon>Neoptera</taxon>
        <taxon>Endopterygota</taxon>
        <taxon>Diptera</taxon>
        <taxon>Nematocera</taxon>
        <taxon>Culicoidea</taxon>
        <taxon>Culicidae</taxon>
        <taxon>Culicinae</taxon>
        <taxon>Culicini</taxon>
        <taxon>Culex</taxon>
        <taxon>Culex</taxon>
    </lineage>
</organism>
<evidence type="ECO:0000313" key="4">
    <source>
        <dbReference type="Proteomes" id="UP000002320"/>
    </source>
</evidence>
<dbReference type="InterPro" id="IPR038113">
    <property type="entry name" value="MITD1_C_sf"/>
</dbReference>
<reference evidence="2" key="1">
    <citation type="submission" date="2007-03" db="EMBL/GenBank/DDBJ databases">
        <title>Annotation of Culex pipiens quinquefasciatus.</title>
        <authorList>
            <consortium name="The Broad Institute Genome Sequencing Platform"/>
            <person name="Atkinson P.W."/>
            <person name="Hemingway J."/>
            <person name="Christensen B.M."/>
            <person name="Higgs S."/>
            <person name="Kodira C."/>
            <person name="Hannick L."/>
            <person name="Megy K."/>
            <person name="O'Leary S."/>
            <person name="Pearson M."/>
            <person name="Haas B.J."/>
            <person name="Mauceli E."/>
            <person name="Wortman J.R."/>
            <person name="Lee N.H."/>
            <person name="Guigo R."/>
            <person name="Stanke M."/>
            <person name="Alvarado L."/>
            <person name="Amedeo P."/>
            <person name="Antoine C.H."/>
            <person name="Arensburger P."/>
            <person name="Bidwell S.L."/>
            <person name="Crawford M."/>
            <person name="Camaro F."/>
            <person name="Devon K."/>
            <person name="Engels R."/>
            <person name="Hammond M."/>
            <person name="Howarth C."/>
            <person name="Koehrsen M."/>
            <person name="Lawson D."/>
            <person name="Montgomery P."/>
            <person name="Nene V."/>
            <person name="Nusbaum C."/>
            <person name="Puiu D."/>
            <person name="Romero-Severson J."/>
            <person name="Severson D.W."/>
            <person name="Shumway M."/>
            <person name="Sisk P."/>
            <person name="Stolte C."/>
            <person name="Zeng Q."/>
            <person name="Eisenstadt E."/>
            <person name="Fraser-Liggett C."/>
            <person name="Strausberg R."/>
            <person name="Galagan J."/>
            <person name="Birren B."/>
            <person name="Collins F.H."/>
        </authorList>
    </citation>
    <scope>NUCLEOTIDE SEQUENCE [LARGE SCALE GENOMIC DNA]</scope>
    <source>
        <strain evidence="2">JHB</strain>
    </source>
</reference>
<evidence type="ECO:0000313" key="3">
    <source>
        <dbReference type="EnsemblMetazoa" id="CPIJ012933-PA"/>
    </source>
</evidence>
<dbReference type="Pfam" id="PF16565">
    <property type="entry name" value="MIT_C"/>
    <property type="match status" value="1"/>
</dbReference>
<dbReference type="InterPro" id="IPR007330">
    <property type="entry name" value="MIT_dom"/>
</dbReference>
<dbReference type="eggNOG" id="KOG4509">
    <property type="taxonomic scope" value="Eukaryota"/>
</dbReference>
<protein>
    <submittedName>
        <fullName evidence="2 3">MIT domain-containing protein 1</fullName>
    </submittedName>
</protein>
<dbReference type="InterPro" id="IPR032341">
    <property type="entry name" value="MITD1_C"/>
</dbReference>
<proteinExistence type="predicted"/>
<dbReference type="Gene3D" id="1.20.58.80">
    <property type="entry name" value="Phosphotransferase system, lactose/cellobiose-type IIA subunit"/>
    <property type="match status" value="1"/>
</dbReference>
<dbReference type="SMART" id="SM00745">
    <property type="entry name" value="MIT"/>
    <property type="match status" value="1"/>
</dbReference>
<dbReference type="OMA" id="LMIANQA"/>
<dbReference type="AlphaFoldDB" id="B0X0P8"/>
<dbReference type="STRING" id="7176.B0X0P8"/>
<dbReference type="EMBL" id="DS232242">
    <property type="protein sequence ID" value="EDS38290.1"/>
    <property type="molecule type" value="Genomic_DNA"/>
</dbReference>
<dbReference type="KEGG" id="cqu:CpipJ_CPIJ012933"/>
<gene>
    <name evidence="3" type="primary">6045943</name>
    <name evidence="2" type="ORF">CpipJ_CPIJ012933</name>
</gene>
<dbReference type="HOGENOM" id="CLU_1166841_0_0_1"/>
<reference evidence="3" key="2">
    <citation type="submission" date="2021-02" db="UniProtKB">
        <authorList>
            <consortium name="EnsemblMetazoa"/>
        </authorList>
    </citation>
    <scope>IDENTIFICATION</scope>
    <source>
        <strain evidence="3">JHB</strain>
    </source>
</reference>
<dbReference type="Gene3D" id="3.30.870.30">
    <property type="entry name" value="MITD, C-terminal phospholipase D-like domain"/>
    <property type="match status" value="1"/>
</dbReference>
<evidence type="ECO:0000259" key="1">
    <source>
        <dbReference type="SMART" id="SM00745"/>
    </source>
</evidence>
<sequence length="238" mass="27699">MAQMAITLLTRAIEYDINGRKLESLKLYEDGIEALLKESKAEVDPKRKQHFQSKILEYMARAEQVKEQITRWRSRGEIRDKIHVVEGATGYSYGRVFGKYMTDEVKEIMIEEPYVREHHQLCNVVMFCELAVSSCKALKFVKLMTVREKKNNDEQARALQILKDSVKKQGVEFFVEYSEHMHDRQVISGVTVRSLESWFKRYVMTLKCGSLMIANQARANHDPNACRGSHEPLLSHRE</sequence>
<feature type="domain" description="MIT" evidence="1">
    <location>
        <begin position="2"/>
        <end position="76"/>
    </location>
</feature>
<dbReference type="PANTHER" id="PTHR21222:SF1">
    <property type="entry name" value="MIT DOMAIN-CONTAINING PROTEIN 1"/>
    <property type="match status" value="1"/>
</dbReference>
<dbReference type="InterPro" id="IPR052817">
    <property type="entry name" value="MIT_domain_contain_protein1"/>
</dbReference>
<dbReference type="OrthoDB" id="19553at2759"/>
<dbReference type="SUPFAM" id="SSF116846">
    <property type="entry name" value="MIT domain"/>
    <property type="match status" value="1"/>
</dbReference>
<dbReference type="Pfam" id="PF04212">
    <property type="entry name" value="MIT"/>
    <property type="match status" value="1"/>
</dbReference>